<feature type="region of interest" description="Disordered" evidence="1">
    <location>
        <begin position="1"/>
        <end position="22"/>
    </location>
</feature>
<dbReference type="AlphaFoldDB" id="A0A0W0FDX0"/>
<dbReference type="EMBL" id="LATX01002064">
    <property type="protein sequence ID" value="KTB34544.1"/>
    <property type="molecule type" value="Genomic_DNA"/>
</dbReference>
<dbReference type="Proteomes" id="UP000054988">
    <property type="component" value="Unassembled WGS sequence"/>
</dbReference>
<organism evidence="2 3">
    <name type="scientific">Moniliophthora roreri</name>
    <name type="common">Frosty pod rot fungus</name>
    <name type="synonym">Monilia roreri</name>
    <dbReference type="NCBI Taxonomy" id="221103"/>
    <lineage>
        <taxon>Eukaryota</taxon>
        <taxon>Fungi</taxon>
        <taxon>Dikarya</taxon>
        <taxon>Basidiomycota</taxon>
        <taxon>Agaricomycotina</taxon>
        <taxon>Agaricomycetes</taxon>
        <taxon>Agaricomycetidae</taxon>
        <taxon>Agaricales</taxon>
        <taxon>Marasmiineae</taxon>
        <taxon>Marasmiaceae</taxon>
        <taxon>Moniliophthora</taxon>
    </lineage>
</organism>
<proteinExistence type="predicted"/>
<evidence type="ECO:0000313" key="2">
    <source>
        <dbReference type="EMBL" id="KTB34544.1"/>
    </source>
</evidence>
<name>A0A0W0FDX0_MONRR</name>
<sequence length="22" mass="2672">MFKVASMGQHFKQPHQKEIWTL</sequence>
<accession>A0A0W0FDX0</accession>
<gene>
    <name evidence="2" type="ORF">WG66_12873</name>
</gene>
<protein>
    <submittedName>
        <fullName evidence="2">Uncharacterized protein</fullName>
    </submittedName>
</protein>
<evidence type="ECO:0000313" key="3">
    <source>
        <dbReference type="Proteomes" id="UP000054988"/>
    </source>
</evidence>
<reference evidence="2 3" key="1">
    <citation type="submission" date="2015-12" db="EMBL/GenBank/DDBJ databases">
        <title>Draft genome sequence of Moniliophthora roreri, the causal agent of frosty pod rot of cacao.</title>
        <authorList>
            <person name="Aime M.C."/>
            <person name="Diaz-Valderrama J.R."/>
            <person name="Kijpornyongpan T."/>
            <person name="Phillips-Mora W."/>
        </authorList>
    </citation>
    <scope>NUCLEOTIDE SEQUENCE [LARGE SCALE GENOMIC DNA]</scope>
    <source>
        <strain evidence="2 3">MCA 2952</strain>
    </source>
</reference>
<evidence type="ECO:0000256" key="1">
    <source>
        <dbReference type="SAM" id="MobiDB-lite"/>
    </source>
</evidence>
<comment type="caution">
    <text evidence="2">The sequence shown here is derived from an EMBL/GenBank/DDBJ whole genome shotgun (WGS) entry which is preliminary data.</text>
</comment>